<evidence type="ECO:0000259" key="1">
    <source>
        <dbReference type="Pfam" id="PF05430"/>
    </source>
</evidence>
<dbReference type="OrthoDB" id="9786494at2"/>
<dbReference type="Pfam" id="PF05430">
    <property type="entry name" value="Methyltransf_30"/>
    <property type="match status" value="1"/>
</dbReference>
<keyword evidence="3" id="KW-1185">Reference proteome</keyword>
<dbReference type="PANTHER" id="PTHR39963:SF1">
    <property type="entry name" value="MNMC-LIKE METHYLTRANSFERASE DOMAIN-CONTAINING PROTEIN"/>
    <property type="match status" value="1"/>
</dbReference>
<feature type="domain" description="MnmC-like methyltransferase" evidence="1">
    <location>
        <begin position="135"/>
        <end position="227"/>
    </location>
</feature>
<dbReference type="Proteomes" id="UP000199585">
    <property type="component" value="Unassembled WGS sequence"/>
</dbReference>
<dbReference type="GO" id="GO:0032259">
    <property type="term" value="P:methylation"/>
    <property type="evidence" value="ECO:0007669"/>
    <property type="project" value="UniProtKB-KW"/>
</dbReference>
<dbReference type="NCBIfam" id="NF033855">
    <property type="entry name" value="tRNA_MNMC2"/>
    <property type="match status" value="1"/>
</dbReference>
<dbReference type="EMBL" id="FOCI01000004">
    <property type="protein sequence ID" value="SEM75620.1"/>
    <property type="molecule type" value="Genomic_DNA"/>
</dbReference>
<accession>A0A1H8AXZ0</accession>
<dbReference type="GO" id="GO:0016645">
    <property type="term" value="F:oxidoreductase activity, acting on the CH-NH group of donors"/>
    <property type="evidence" value="ECO:0007669"/>
    <property type="project" value="InterPro"/>
</dbReference>
<name>A0A1H8AXZ0_9RHOB</name>
<dbReference type="InterPro" id="IPR047785">
    <property type="entry name" value="tRNA_MNMC2"/>
</dbReference>
<dbReference type="Gene3D" id="3.40.50.150">
    <property type="entry name" value="Vaccinia Virus protein VP39"/>
    <property type="match status" value="1"/>
</dbReference>
<evidence type="ECO:0000313" key="2">
    <source>
        <dbReference type="EMBL" id="SEM75620.1"/>
    </source>
</evidence>
<dbReference type="InterPro" id="IPR029063">
    <property type="entry name" value="SAM-dependent_MTases_sf"/>
</dbReference>
<keyword evidence="2" id="KW-0489">Methyltransferase</keyword>
<dbReference type="STRING" id="245187.SAMN04488003_10491"/>
<keyword evidence="2" id="KW-0808">Transferase</keyword>
<dbReference type="RefSeq" id="WP_089899482.1">
    <property type="nucleotide sequence ID" value="NZ_FOCI01000004.1"/>
</dbReference>
<dbReference type="PANTHER" id="PTHR39963">
    <property type="entry name" value="SLL0983 PROTEIN"/>
    <property type="match status" value="1"/>
</dbReference>
<protein>
    <submittedName>
        <fullName evidence="2">tRNA U34 5-methylaminomethyl-2-thiouridine-forming methyltransferase MnmC</fullName>
    </submittedName>
</protein>
<dbReference type="GO" id="GO:0004808">
    <property type="term" value="F:tRNA (5-methylaminomethyl-2-thiouridylate)(34)-methyltransferase activity"/>
    <property type="evidence" value="ECO:0007669"/>
    <property type="project" value="InterPro"/>
</dbReference>
<gene>
    <name evidence="2" type="ORF">SAMN04488003_10491</name>
</gene>
<reference evidence="2 3" key="1">
    <citation type="submission" date="2016-10" db="EMBL/GenBank/DDBJ databases">
        <authorList>
            <person name="de Groot N.N."/>
        </authorList>
    </citation>
    <scope>NUCLEOTIDE SEQUENCE [LARGE SCALE GENOMIC DNA]</scope>
    <source>
        <strain evidence="2 3">DSM 16213</strain>
    </source>
</reference>
<evidence type="ECO:0000313" key="3">
    <source>
        <dbReference type="Proteomes" id="UP000199585"/>
    </source>
</evidence>
<dbReference type="InterPro" id="IPR008471">
    <property type="entry name" value="MnmC-like_methylTransf"/>
</dbReference>
<dbReference type="AlphaFoldDB" id="A0A1H8AXZ0"/>
<organism evidence="2 3">
    <name type="scientific">Loktanella fryxellensis</name>
    <dbReference type="NCBI Taxonomy" id="245187"/>
    <lineage>
        <taxon>Bacteria</taxon>
        <taxon>Pseudomonadati</taxon>
        <taxon>Pseudomonadota</taxon>
        <taxon>Alphaproteobacteria</taxon>
        <taxon>Rhodobacterales</taxon>
        <taxon>Roseobacteraceae</taxon>
        <taxon>Loktanella</taxon>
    </lineage>
</organism>
<dbReference type="SUPFAM" id="SSF53335">
    <property type="entry name" value="S-adenosyl-L-methionine-dependent methyltransferases"/>
    <property type="match status" value="1"/>
</dbReference>
<proteinExistence type="predicted"/>
<sequence length="229" mass="24557">MTGQIPKPPHPLANHPLDWRDTTHGPVPVSLQFDDPFYSLQGGLEETRHVFLSGNDLPARFRDGFHIAELGFGTGLNFLTTLQAFRDAGIPGKLRFTSFEAYPLDPTALARALTPFADALPVNLLPAVADQSGPDFDLTIVSGDATDTLPLWQGMADAWFLDGFSPARNPALWTPSILAQVAAHTVPGGTAATYSAAGHVRDSLARAGFTVARVPGFASKRHMTTARLD</sequence>